<reference evidence="20" key="2">
    <citation type="submission" date="2025-09" db="UniProtKB">
        <authorList>
            <consortium name="Ensembl"/>
        </authorList>
    </citation>
    <scope>IDENTIFICATION</scope>
</reference>
<evidence type="ECO:0000256" key="9">
    <source>
        <dbReference type="ARBA" id="ARBA00022803"/>
    </source>
</evidence>
<evidence type="ECO:0000313" key="21">
    <source>
        <dbReference type="Proteomes" id="UP000694402"/>
    </source>
</evidence>
<gene>
    <name evidence="20" type="primary">PEX5</name>
</gene>
<keyword evidence="8" id="KW-0677">Repeat</keyword>
<dbReference type="GeneTree" id="ENSGT00940000156605"/>
<dbReference type="Ensembl" id="ENSOTST00005008727.2">
    <property type="protein sequence ID" value="ENSOTSP00005007909.2"/>
    <property type="gene ID" value="ENSOTSG00005004377.2"/>
</dbReference>
<evidence type="ECO:0000256" key="4">
    <source>
        <dbReference type="ARBA" id="ARBA00018416"/>
    </source>
</evidence>
<keyword evidence="5" id="KW-0813">Transport</keyword>
<evidence type="ECO:0000256" key="3">
    <source>
        <dbReference type="ARBA" id="ARBA00005348"/>
    </source>
</evidence>
<name>A0A8C8C7B4_ONCTS</name>
<feature type="repeat" description="TPR" evidence="19">
    <location>
        <begin position="514"/>
        <end position="547"/>
    </location>
</feature>
<dbReference type="SMART" id="SM00028">
    <property type="entry name" value="TPR"/>
    <property type="match status" value="4"/>
</dbReference>
<dbReference type="InterPro" id="IPR019734">
    <property type="entry name" value="TPR_rpt"/>
</dbReference>
<dbReference type="PANTHER" id="PTHR10130:SF2">
    <property type="entry name" value="PEROXISOMAL TARGETING SIGNAL 1 RECEPTOR"/>
    <property type="match status" value="1"/>
</dbReference>
<evidence type="ECO:0000256" key="15">
    <source>
        <dbReference type="ARBA" id="ARBA00030232"/>
    </source>
</evidence>
<dbReference type="GO" id="GO:0005782">
    <property type="term" value="C:peroxisomal matrix"/>
    <property type="evidence" value="ECO:0007669"/>
    <property type="project" value="UniProtKB-SubCell"/>
</dbReference>
<dbReference type="PANTHER" id="PTHR10130">
    <property type="entry name" value="PEROXISOMAL TARGETING SIGNAL 1 RECEPTOR PEX5"/>
    <property type="match status" value="1"/>
</dbReference>
<evidence type="ECO:0000256" key="6">
    <source>
        <dbReference type="ARBA" id="ARBA00022490"/>
    </source>
</evidence>
<evidence type="ECO:0000256" key="19">
    <source>
        <dbReference type="PROSITE-ProRule" id="PRU00339"/>
    </source>
</evidence>
<accession>A0A8C8C7B4</accession>
<keyword evidence="14" id="KW-0576">Peroxisome</keyword>
<feature type="repeat" description="TPR" evidence="19">
    <location>
        <begin position="480"/>
        <end position="513"/>
    </location>
</feature>
<comment type="function">
    <text evidence="18">Receptor that mediates peroxisomal import of proteins containing a C-terminal PTS1-type tripeptide peroxisomal targeting signal (SKL-type). Binds to cargo proteins containing a PTS1 peroxisomal targeting signal in the cytosol, and translocates them into the peroxisome matrix by passing through the PEX13-PEX14 docking complex along with cargo proteins. PEX5 receptor is then retrotranslocated into the cytosol, leading to release of bound cargo in the peroxisome matrix, and reset for a subsequent peroxisome import cycle.</text>
</comment>
<keyword evidence="10" id="KW-0832">Ubl conjugation</keyword>
<evidence type="ECO:0000256" key="12">
    <source>
        <dbReference type="ARBA" id="ARBA00022966"/>
    </source>
</evidence>
<dbReference type="InterPro" id="IPR024111">
    <property type="entry name" value="PEX5/PEX5L"/>
</dbReference>
<evidence type="ECO:0000256" key="18">
    <source>
        <dbReference type="ARBA" id="ARBA00046106"/>
    </source>
</evidence>
<evidence type="ECO:0000256" key="5">
    <source>
        <dbReference type="ARBA" id="ARBA00022448"/>
    </source>
</evidence>
<evidence type="ECO:0000256" key="14">
    <source>
        <dbReference type="ARBA" id="ARBA00023140"/>
    </source>
</evidence>
<reference evidence="20" key="1">
    <citation type="submission" date="2025-08" db="UniProtKB">
        <authorList>
            <consortium name="Ensembl"/>
        </authorList>
    </citation>
    <scope>IDENTIFICATION</scope>
</reference>
<dbReference type="InterPro" id="IPR011990">
    <property type="entry name" value="TPR-like_helical_dom_sf"/>
</dbReference>
<evidence type="ECO:0000313" key="20">
    <source>
        <dbReference type="Ensembl" id="ENSOTSP00005007909.2"/>
    </source>
</evidence>
<evidence type="ECO:0000256" key="16">
    <source>
        <dbReference type="ARBA" id="ARBA00032505"/>
    </source>
</evidence>
<protein>
    <recommendedName>
        <fullName evidence="4">Peroxisomal targeting signal 1 receptor</fullName>
    </recommendedName>
    <alternativeName>
        <fullName evidence="15">PTS1-BP</fullName>
    </alternativeName>
    <alternativeName>
        <fullName evidence="16">Peroxin-5</fullName>
    </alternativeName>
</protein>
<comment type="subcellular location">
    <subcellularLocation>
        <location evidence="2">Cytoplasm</location>
        <location evidence="2">Cytosol</location>
    </subcellularLocation>
    <subcellularLocation>
        <location evidence="1">Peroxisome matrix</location>
    </subcellularLocation>
</comment>
<dbReference type="GO" id="GO:0016560">
    <property type="term" value="P:protein import into peroxisome matrix, docking"/>
    <property type="evidence" value="ECO:0007669"/>
    <property type="project" value="TreeGrafter"/>
</dbReference>
<evidence type="ECO:0000256" key="7">
    <source>
        <dbReference type="ARBA" id="ARBA00022499"/>
    </source>
</evidence>
<keyword evidence="7" id="KW-1017">Isopeptide bond</keyword>
<dbReference type="GO" id="GO:0005829">
    <property type="term" value="C:cytosol"/>
    <property type="evidence" value="ECO:0007669"/>
    <property type="project" value="UniProtKB-SubCell"/>
</dbReference>
<keyword evidence="6" id="KW-0963">Cytoplasm</keyword>
<keyword evidence="9 19" id="KW-0802">TPR repeat</keyword>
<evidence type="ECO:0000256" key="1">
    <source>
        <dbReference type="ARBA" id="ARBA00004253"/>
    </source>
</evidence>
<dbReference type="FunFam" id="1.25.40.10:FF:000034">
    <property type="entry name" value="Peroxisomal biogenesis factor 5 isoform 1"/>
    <property type="match status" value="1"/>
</dbReference>
<evidence type="ECO:0000256" key="2">
    <source>
        <dbReference type="ARBA" id="ARBA00004514"/>
    </source>
</evidence>
<dbReference type="SUPFAM" id="SSF48452">
    <property type="entry name" value="TPR-like"/>
    <property type="match status" value="1"/>
</dbReference>
<evidence type="ECO:0000256" key="17">
    <source>
        <dbReference type="ARBA" id="ARBA00046072"/>
    </source>
</evidence>
<proteinExistence type="inferred from homology"/>
<dbReference type="Pfam" id="PF13181">
    <property type="entry name" value="TPR_8"/>
    <property type="match status" value="1"/>
</dbReference>
<dbReference type="Pfam" id="PF13432">
    <property type="entry name" value="TPR_16"/>
    <property type="match status" value="2"/>
</dbReference>
<comment type="function">
    <text evidence="17">In addition to promoting peroxisomal translocation of proteins containing a PTS1 peroxisomal targeting signal, mediates peroxisomal import of proteins containing a C-terminal PTS2-type peroxisomal targeting signal via its interaction with PEX7. Interaction with PEX7 only takes place when PEX7 is associated with cargo proteins containing a PTS2 peroxisomal targeting signal. PEX7 along with PTS2-containing cargo proteins are then translocated through the PEX13-PEX14 docking complex together with PEX5.</text>
</comment>
<keyword evidence="21" id="KW-1185">Reference proteome</keyword>
<evidence type="ECO:0000256" key="8">
    <source>
        <dbReference type="ARBA" id="ARBA00022737"/>
    </source>
</evidence>
<dbReference type="Proteomes" id="UP000694402">
    <property type="component" value="Unassembled WGS sequence"/>
</dbReference>
<keyword evidence="11" id="KW-0653">Protein transport</keyword>
<comment type="similarity">
    <text evidence="3">Belongs to the peroxisomal targeting signal receptor family.</text>
</comment>
<evidence type="ECO:0000256" key="13">
    <source>
        <dbReference type="ARBA" id="ARBA00023010"/>
    </source>
</evidence>
<dbReference type="PROSITE" id="PS50005">
    <property type="entry name" value="TPR"/>
    <property type="match status" value="2"/>
</dbReference>
<organism evidence="20 21">
    <name type="scientific">Oncorhynchus tshawytscha</name>
    <name type="common">Chinook salmon</name>
    <name type="synonym">Salmo tshawytscha</name>
    <dbReference type="NCBI Taxonomy" id="74940"/>
    <lineage>
        <taxon>Eukaryota</taxon>
        <taxon>Metazoa</taxon>
        <taxon>Chordata</taxon>
        <taxon>Craniata</taxon>
        <taxon>Vertebrata</taxon>
        <taxon>Euteleostomi</taxon>
        <taxon>Actinopterygii</taxon>
        <taxon>Neopterygii</taxon>
        <taxon>Teleostei</taxon>
        <taxon>Protacanthopterygii</taxon>
        <taxon>Salmoniformes</taxon>
        <taxon>Salmonidae</taxon>
        <taxon>Salmoninae</taxon>
        <taxon>Oncorhynchus</taxon>
    </lineage>
</organism>
<sequence>MAMRELVEGECGGANPLMKLTGHMTQEGGAWRHRSTPTIPPTPIEIATEEELVNEFMQQAPPRPPHSFDMGQLLEEMQQIDQQSYRQAPQRAPGVAALALSGDWTSEFLSGADAAAAASSGQAGLGDPADADWTREFITDGTDPGRWAEEYLEQSEEKLWLGDLGEREQDWTKEYLPGDELKQTANELVAKVNDPKLQNTEVCVCFLRFIRQIGEGSVTVEDRAGKQHTDRAQAKEAQNWASNLNQVSVESAESWVDEFATAGPDFQQAKAAVESDLDFWEKLQQEWEEMAKRDAESHPWLSDFDQMLSSSYDKGYQFEEDNPYMSHQDPLAEGVRRMEAGDIPGAVRLFESAVQREPDNQLAWQYLGTCQAENEQEFAAISALRRCIELKKDNLTALMALAVSFTNESLHRQACETLRDWLRHNPAYRPVLEQSEREREKDGGTRERERFGSLLPDSLFTEVQSLFLSAANSDPARVDPQLQCGLGVLFNLSGEYDKAVDCFTAALSVTPQDYLLWNKLGATLANGSRSEEAVAAYRRALELQPGFIRSRYNLGISCVNLGAHREAVEHFLEALSLQRQASGEGETVSASRAPGGAAATMMSDNIWSTLRMALSMMGESSLYAAADRRDLDTLLSYFCQREGE</sequence>
<evidence type="ECO:0000256" key="11">
    <source>
        <dbReference type="ARBA" id="ARBA00022927"/>
    </source>
</evidence>
<dbReference type="GO" id="GO:0005778">
    <property type="term" value="C:peroxisomal membrane"/>
    <property type="evidence" value="ECO:0007669"/>
    <property type="project" value="TreeGrafter"/>
</dbReference>
<evidence type="ECO:0000256" key="10">
    <source>
        <dbReference type="ARBA" id="ARBA00022843"/>
    </source>
</evidence>
<dbReference type="AlphaFoldDB" id="A0A8C8C7B4"/>
<dbReference type="Gene3D" id="1.25.40.10">
    <property type="entry name" value="Tetratricopeptide repeat domain"/>
    <property type="match status" value="1"/>
</dbReference>
<dbReference type="GO" id="GO:0005052">
    <property type="term" value="F:peroxisome matrix targeting signal-1 binding"/>
    <property type="evidence" value="ECO:0007669"/>
    <property type="project" value="TreeGrafter"/>
</dbReference>
<keyword evidence="12" id="KW-0882">Thioester bond</keyword>
<keyword evidence="13" id="KW-0811">Translocation</keyword>